<dbReference type="Gene3D" id="3.40.50.1820">
    <property type="entry name" value="alpha/beta hydrolase"/>
    <property type="match status" value="1"/>
</dbReference>
<dbReference type="SUPFAM" id="SSF53474">
    <property type="entry name" value="alpha/beta-Hydrolases"/>
    <property type="match status" value="1"/>
</dbReference>
<dbReference type="Proteomes" id="UP000317839">
    <property type="component" value="Unassembled WGS sequence"/>
</dbReference>
<protein>
    <recommendedName>
        <fullName evidence="1">Serine aminopeptidase S33 domain-containing protein</fullName>
    </recommendedName>
</protein>
<comment type="caution">
    <text evidence="2">The sequence shown here is derived from an EMBL/GenBank/DDBJ whole genome shotgun (WGS) entry which is preliminary data.</text>
</comment>
<dbReference type="InterPro" id="IPR022742">
    <property type="entry name" value="Hydrolase_4"/>
</dbReference>
<evidence type="ECO:0000259" key="1">
    <source>
        <dbReference type="Pfam" id="PF12146"/>
    </source>
</evidence>
<dbReference type="Pfam" id="PF12146">
    <property type="entry name" value="Hydrolase_4"/>
    <property type="match status" value="1"/>
</dbReference>
<dbReference type="EMBL" id="VIKR01000002">
    <property type="protein sequence ID" value="TQV74611.1"/>
    <property type="molecule type" value="Genomic_DNA"/>
</dbReference>
<name>A0A545TBN8_9GAMM</name>
<evidence type="ECO:0000313" key="2">
    <source>
        <dbReference type="EMBL" id="TQV74611.1"/>
    </source>
</evidence>
<evidence type="ECO:0000313" key="3">
    <source>
        <dbReference type="Proteomes" id="UP000317839"/>
    </source>
</evidence>
<reference evidence="2 3" key="1">
    <citation type="submission" date="2019-06" db="EMBL/GenBank/DDBJ databases">
        <title>Draft genome of Aliikangiella marina GYP-15.</title>
        <authorList>
            <person name="Wang G."/>
        </authorList>
    </citation>
    <scope>NUCLEOTIDE SEQUENCE [LARGE SCALE GENOMIC DNA]</scope>
    <source>
        <strain evidence="2 3">GYP-15</strain>
    </source>
</reference>
<gene>
    <name evidence="2" type="ORF">FLL45_06505</name>
</gene>
<feature type="domain" description="Serine aminopeptidase S33" evidence="1">
    <location>
        <begin position="37"/>
        <end position="134"/>
    </location>
</feature>
<sequence>MENVITFGESHNLVGILTPAEAPGDSDNFTCERPVVVILNAGLVNRAGPFRMSTELARELAKQGFHAFRFDLSGIGDSNLQINDAKNINQQYLNDIGHALDAIESKLSTNKFIVLGLCNGADLAHQASVLYEKIIGYVSLDGYGYKNFNAHMQRFVPIVTRPRRLTQAISRKLRRLFSSKQAKYESRMEQDFTWKLPAKSSYIEDMQSMYKKGLHQLLIFTGAVRGYYSYEKQFDDVFGHYDFSKNVEVTYFETADHTYLILAHRKLLFERIILWLNEHFS</sequence>
<dbReference type="OrthoDB" id="249225at2"/>
<keyword evidence="3" id="KW-1185">Reference proteome</keyword>
<dbReference type="AlphaFoldDB" id="A0A545TBN8"/>
<dbReference type="InterPro" id="IPR029058">
    <property type="entry name" value="AB_hydrolase_fold"/>
</dbReference>
<dbReference type="RefSeq" id="WP_142941226.1">
    <property type="nucleotide sequence ID" value="NZ_VIKR01000002.1"/>
</dbReference>
<organism evidence="2 3">
    <name type="scientific">Aliikangiella marina</name>
    <dbReference type="NCBI Taxonomy" id="1712262"/>
    <lineage>
        <taxon>Bacteria</taxon>
        <taxon>Pseudomonadati</taxon>
        <taxon>Pseudomonadota</taxon>
        <taxon>Gammaproteobacteria</taxon>
        <taxon>Oceanospirillales</taxon>
        <taxon>Pleioneaceae</taxon>
        <taxon>Aliikangiella</taxon>
    </lineage>
</organism>
<proteinExistence type="predicted"/>
<accession>A0A545TBN8</accession>